<evidence type="ECO:0000313" key="2">
    <source>
        <dbReference type="EMBL" id="KAA6451294.1"/>
    </source>
</evidence>
<dbReference type="Pfam" id="PF22871">
    <property type="entry name" value="AimR"/>
    <property type="match status" value="1"/>
</dbReference>
<dbReference type="SUPFAM" id="SSF47413">
    <property type="entry name" value="lambda repressor-like DNA-binding domains"/>
    <property type="match status" value="1"/>
</dbReference>
<comment type="caution">
    <text evidence="2">The sequence shown here is derived from an EMBL/GenBank/DDBJ whole genome shotgun (WGS) entry which is preliminary data.</text>
</comment>
<evidence type="ECO:0000313" key="3">
    <source>
        <dbReference type="Proteomes" id="UP000324326"/>
    </source>
</evidence>
<dbReference type="CDD" id="cd00093">
    <property type="entry name" value="HTH_XRE"/>
    <property type="match status" value="1"/>
</dbReference>
<dbReference type="Proteomes" id="UP000324326">
    <property type="component" value="Unassembled WGS sequence"/>
</dbReference>
<dbReference type="PROSITE" id="PS50943">
    <property type="entry name" value="HTH_CROC1"/>
    <property type="match status" value="1"/>
</dbReference>
<dbReference type="EMBL" id="QSND01000002">
    <property type="protein sequence ID" value="KAA6451294.1"/>
    <property type="molecule type" value="Genomic_DNA"/>
</dbReference>
<dbReference type="RefSeq" id="WP_148957198.1">
    <property type="nucleotide sequence ID" value="NZ_QSND01000002.1"/>
</dbReference>
<dbReference type="GO" id="GO:0003677">
    <property type="term" value="F:DNA binding"/>
    <property type="evidence" value="ECO:0007669"/>
    <property type="project" value="InterPro"/>
</dbReference>
<feature type="domain" description="HTH cro/C1-type" evidence="1">
    <location>
        <begin position="10"/>
        <end position="42"/>
    </location>
</feature>
<dbReference type="Gene3D" id="1.10.260.40">
    <property type="entry name" value="lambda repressor-like DNA-binding domains"/>
    <property type="match status" value="1"/>
</dbReference>
<name>A0A5M8RWR6_9BACI</name>
<accession>A0A5M8RWR6</accession>
<evidence type="ECO:0000259" key="1">
    <source>
        <dbReference type="PROSITE" id="PS50943"/>
    </source>
</evidence>
<dbReference type="InterPro" id="IPR001387">
    <property type="entry name" value="Cro/C1-type_HTH"/>
</dbReference>
<organism evidence="2 3">
    <name type="scientific">Bacillus swezeyi</name>
    <dbReference type="NCBI Taxonomy" id="1925020"/>
    <lineage>
        <taxon>Bacteria</taxon>
        <taxon>Bacillati</taxon>
        <taxon>Bacillota</taxon>
        <taxon>Bacilli</taxon>
        <taxon>Bacillales</taxon>
        <taxon>Bacillaceae</taxon>
        <taxon>Bacillus</taxon>
    </lineage>
</organism>
<dbReference type="InterPro" id="IPR047705">
    <property type="entry name" value="AimR-like"/>
</dbReference>
<dbReference type="AlphaFoldDB" id="A0A5M8RWR6"/>
<sequence>MSEKNIRKHLKQVMESKNLTQKQVSANINISEAHLSKFMSGKEIVLSMVLDLVLFLDPENEVELMTNYLMEIKRKKNKRIALEYAHTRQIQRLSEYLIQQGLNDSNNEVREWSQIYQWQLQAKRTDYNEREFLNELKNFKAHSLEMEVLLMILEMYGFFYNQKYEISYHYVEEIKLKLDAVTDPFIKKAFSVRLDEALAHIALKYNDDEIEARTAASRILGAKLGPTFDSTAFFILGLSYMTESYEGSYRFFKKCLLINKEIGRYNVVEDLKEQISILQLYWRKPVEFSNSIFIKQLMHGESSTVDYSSDKQKQAFLLLFEGIREADCDKLLLSMHLFVNNKDLFRARLPKIQLLKIDSFKNSNLKEVIM</sequence>
<dbReference type="InterPro" id="IPR010982">
    <property type="entry name" value="Lambda_DNA-bd_dom_sf"/>
</dbReference>
<dbReference type="NCBIfam" id="NF038310">
    <property type="entry name" value="lysogeny_AimR"/>
    <property type="match status" value="1"/>
</dbReference>
<reference evidence="2 3" key="1">
    <citation type="submission" date="2018-08" db="EMBL/GenBank/DDBJ databases">
        <title>Bacillus phenotypic plasticity.</title>
        <authorList>
            <person name="Hurtado E."/>
        </authorList>
    </citation>
    <scope>NUCLEOTIDE SEQUENCE [LARGE SCALE GENOMIC DNA]</scope>
    <source>
        <strain evidence="2 3">427</strain>
    </source>
</reference>
<protein>
    <submittedName>
        <fullName evidence="2">XRE family transcriptional regulator</fullName>
    </submittedName>
</protein>
<proteinExistence type="predicted"/>
<gene>
    <name evidence="2" type="ORF">DX927_10990</name>
</gene>